<feature type="non-terminal residue" evidence="2">
    <location>
        <position position="1"/>
    </location>
</feature>
<protein>
    <submittedName>
        <fullName evidence="2">Uncharacterized protein</fullName>
    </submittedName>
</protein>
<dbReference type="EMBL" id="JH159159">
    <property type="protein sequence ID" value="EGZ09667.1"/>
    <property type="molecule type" value="Genomic_DNA"/>
</dbReference>
<sequence>NTAFYRRYFCNVGRGREKTCFTIWHNDWNNGNDIPRSLLRGHKLRDRPPAARPGKKRRRTSGAETGEGNAGSDDSVADTEVWASMVDPTTGWRSWKCRL</sequence>
<dbReference type="SMR" id="G5A4R7"/>
<reference evidence="2 3" key="1">
    <citation type="journal article" date="2006" name="Science">
        <title>Phytophthora genome sequences uncover evolutionary origins and mechanisms of pathogenesis.</title>
        <authorList>
            <person name="Tyler B.M."/>
            <person name="Tripathy S."/>
            <person name="Zhang X."/>
            <person name="Dehal P."/>
            <person name="Jiang R.H."/>
            <person name="Aerts A."/>
            <person name="Arredondo F.D."/>
            <person name="Baxter L."/>
            <person name="Bensasson D."/>
            <person name="Beynon J.L."/>
            <person name="Chapman J."/>
            <person name="Damasceno C.M."/>
            <person name="Dorrance A.E."/>
            <person name="Dou D."/>
            <person name="Dickerman A.W."/>
            <person name="Dubchak I.L."/>
            <person name="Garbelotto M."/>
            <person name="Gijzen M."/>
            <person name="Gordon S.G."/>
            <person name="Govers F."/>
            <person name="Grunwald N.J."/>
            <person name="Huang W."/>
            <person name="Ivors K.L."/>
            <person name="Jones R.W."/>
            <person name="Kamoun S."/>
            <person name="Krampis K."/>
            <person name="Lamour K.H."/>
            <person name="Lee M.K."/>
            <person name="McDonald W.H."/>
            <person name="Medina M."/>
            <person name="Meijer H.J."/>
            <person name="Nordberg E.K."/>
            <person name="Maclean D.J."/>
            <person name="Ospina-Giraldo M.D."/>
            <person name="Morris P.F."/>
            <person name="Phuntumart V."/>
            <person name="Putnam N.H."/>
            <person name="Rash S."/>
            <person name="Rose J.K."/>
            <person name="Sakihama Y."/>
            <person name="Salamov A.A."/>
            <person name="Savidor A."/>
            <person name="Scheuring C.F."/>
            <person name="Smith B.M."/>
            <person name="Sobral B.W."/>
            <person name="Terry A."/>
            <person name="Torto-Alalibo T.A."/>
            <person name="Win J."/>
            <person name="Xu Z."/>
            <person name="Zhang H."/>
            <person name="Grigoriev I.V."/>
            <person name="Rokhsar D.S."/>
            <person name="Boore J.L."/>
        </authorList>
    </citation>
    <scope>NUCLEOTIDE SEQUENCE [LARGE SCALE GENOMIC DNA]</scope>
    <source>
        <strain evidence="2 3">P6497</strain>
    </source>
</reference>
<dbReference type="Proteomes" id="UP000002640">
    <property type="component" value="Unassembled WGS sequence"/>
</dbReference>
<evidence type="ECO:0000313" key="2">
    <source>
        <dbReference type="EMBL" id="EGZ09667.1"/>
    </source>
</evidence>
<dbReference type="RefSeq" id="XP_009534528.1">
    <property type="nucleotide sequence ID" value="XM_009536233.1"/>
</dbReference>
<organism evidence="2 3">
    <name type="scientific">Phytophthora sojae (strain P6497)</name>
    <name type="common">Soybean stem and root rot agent</name>
    <name type="synonym">Phytophthora megasperma f. sp. glycines</name>
    <dbReference type="NCBI Taxonomy" id="1094619"/>
    <lineage>
        <taxon>Eukaryota</taxon>
        <taxon>Sar</taxon>
        <taxon>Stramenopiles</taxon>
        <taxon>Oomycota</taxon>
        <taxon>Peronosporomycetes</taxon>
        <taxon>Peronosporales</taxon>
        <taxon>Peronosporaceae</taxon>
        <taxon>Phytophthora</taxon>
    </lineage>
</organism>
<evidence type="ECO:0000256" key="1">
    <source>
        <dbReference type="SAM" id="MobiDB-lite"/>
    </source>
</evidence>
<dbReference type="KEGG" id="psoj:PHYSODRAFT_522500"/>
<accession>G5A4R7</accession>
<evidence type="ECO:0000313" key="3">
    <source>
        <dbReference type="Proteomes" id="UP000002640"/>
    </source>
</evidence>
<feature type="region of interest" description="Disordered" evidence="1">
    <location>
        <begin position="31"/>
        <end position="79"/>
    </location>
</feature>
<dbReference type="GeneID" id="20660522"/>
<name>G5A4R7_PHYSP</name>
<proteinExistence type="predicted"/>
<gene>
    <name evidence="2" type="ORF">PHYSODRAFT_522500</name>
</gene>
<dbReference type="InParanoid" id="G5A4R7"/>
<dbReference type="AlphaFoldDB" id="G5A4R7"/>
<keyword evidence="3" id="KW-1185">Reference proteome</keyword>